<name>A0A7I9Y2G4_9MYCO</name>
<comment type="caution">
    <text evidence="1">The sequence shown here is derived from an EMBL/GenBank/DDBJ whole genome shotgun (WGS) entry which is preliminary data.</text>
</comment>
<reference evidence="1 2" key="1">
    <citation type="journal article" date="2019" name="Emerg. Microbes Infect.">
        <title>Comprehensive subspecies identification of 175 nontuberculous mycobacteria species based on 7547 genomic profiles.</title>
        <authorList>
            <person name="Matsumoto Y."/>
            <person name="Kinjo T."/>
            <person name="Motooka D."/>
            <person name="Nabeya D."/>
            <person name="Jung N."/>
            <person name="Uechi K."/>
            <person name="Horii T."/>
            <person name="Iida T."/>
            <person name="Fujita J."/>
            <person name="Nakamura S."/>
        </authorList>
    </citation>
    <scope>NUCLEOTIDE SEQUENCE [LARGE SCALE GENOMIC DNA]</scope>
    <source>
        <strain evidence="1 2">JCM 17322</strain>
    </source>
</reference>
<organism evidence="1 2">
    <name type="scientific">Mycobacterium botniense</name>
    <dbReference type="NCBI Taxonomy" id="84962"/>
    <lineage>
        <taxon>Bacteria</taxon>
        <taxon>Bacillati</taxon>
        <taxon>Actinomycetota</taxon>
        <taxon>Actinomycetes</taxon>
        <taxon>Mycobacteriales</taxon>
        <taxon>Mycobacteriaceae</taxon>
        <taxon>Mycobacterium</taxon>
    </lineage>
</organism>
<evidence type="ECO:0000313" key="1">
    <source>
        <dbReference type="EMBL" id="GFG76272.1"/>
    </source>
</evidence>
<proteinExistence type="predicted"/>
<sequence length="56" mass="5753">MGGPFAGLRFAATPLTAGPTNTDVAPSAKRARVIGNIERVANLFLTKTATAGRSTH</sequence>
<dbReference type="Proteomes" id="UP000465361">
    <property type="component" value="Unassembled WGS sequence"/>
</dbReference>
<gene>
    <name evidence="1" type="ORF">MBOT_36370</name>
</gene>
<accession>A0A7I9Y2G4</accession>
<evidence type="ECO:0000313" key="2">
    <source>
        <dbReference type="Proteomes" id="UP000465361"/>
    </source>
</evidence>
<dbReference type="EMBL" id="BLKW01000004">
    <property type="protein sequence ID" value="GFG76272.1"/>
    <property type="molecule type" value="Genomic_DNA"/>
</dbReference>
<dbReference type="AlphaFoldDB" id="A0A7I9Y2G4"/>
<protein>
    <submittedName>
        <fullName evidence="1">Uncharacterized protein</fullName>
    </submittedName>
</protein>
<keyword evidence="2" id="KW-1185">Reference proteome</keyword>